<evidence type="ECO:0000313" key="7">
    <source>
        <dbReference type="Proteomes" id="UP001220064"/>
    </source>
</evidence>
<dbReference type="InterPro" id="IPR002937">
    <property type="entry name" value="Amino_oxidase"/>
</dbReference>
<dbReference type="SUPFAM" id="SSF51905">
    <property type="entry name" value="FAD/NAD(P)-binding domain"/>
    <property type="match status" value="1"/>
</dbReference>
<evidence type="ECO:0000256" key="1">
    <source>
        <dbReference type="ARBA" id="ARBA00004829"/>
    </source>
</evidence>
<dbReference type="Pfam" id="PF01593">
    <property type="entry name" value="Amino_oxidase"/>
    <property type="match status" value="1"/>
</dbReference>
<dbReference type="Proteomes" id="UP001220064">
    <property type="component" value="Chromosome"/>
</dbReference>
<dbReference type="PANTHER" id="PTHR43734:SF1">
    <property type="entry name" value="PHYTOENE DESATURASE"/>
    <property type="match status" value="1"/>
</dbReference>
<comment type="similarity">
    <text evidence="4">Belongs to the carotenoid/retinoid oxidoreductase family.</text>
</comment>
<evidence type="ECO:0000256" key="4">
    <source>
        <dbReference type="RuleBase" id="RU362075"/>
    </source>
</evidence>
<reference evidence="6 7" key="1">
    <citation type="submission" date="2020-10" db="EMBL/GenBank/DDBJ databases">
        <title>Complete genome sequence of Corynebacterium massiliense DSM 45435, type strain of Corynebacterium massiliense.</title>
        <authorList>
            <person name="Busche T."/>
            <person name="Kalinowski J."/>
            <person name="Ruckert C."/>
        </authorList>
    </citation>
    <scope>NUCLEOTIDE SEQUENCE [LARGE SCALE GENOMIC DNA]</scope>
    <source>
        <strain evidence="6 7">DSM 45435</strain>
    </source>
</reference>
<dbReference type="GO" id="GO:0102223">
    <property type="term" value="F:4,4'-diapophytoene desaturase (4,4'-diaponeurosporene-forming)"/>
    <property type="evidence" value="ECO:0007669"/>
    <property type="project" value="UniProtKB-EC"/>
</dbReference>
<evidence type="ECO:0000256" key="3">
    <source>
        <dbReference type="ARBA" id="ARBA00023002"/>
    </source>
</evidence>
<dbReference type="EC" id="1.3.8.2" evidence="6"/>
<sequence length="563" mass="60576">MSRGSDLPESVIVIGAGVAGLATAGLLARRGVAVTVIDKLGEVGGRAGELSADGFRWDTGPSWYLMPEAFDHFFAQMGTQTADVLDLVDLDPAYRIYGPRGHRADVRSGVDNVAALFDAVEPGAGARVRDYLARAEDTYRVALQHFLYTTFRAPLALAHRDIRRRLGVLADLLVHSLASYVARQFTHPLLQQILTYPAVFLSTEPSRAPALYSLLSHTDLGDAVRYPQGGFAAVVQAMAALAREAGASFELGAEVTEILTVPTGRTGMLGSRGRRGSRAVGVRVRQGGTTRVLYADAVVSAADLHHTETQLLPRKLQTYPERYWSPRDPGMGTVLILLGVKGELPELAHHTFLFSEDWTDDFRAVFHRANVRRANARRAHLDRVGEQQSPKAHSESIYISRTSATDPTAAPAGHDNLFVLVPCPPDADLGHGDAYGHTTDPGVADIADAVIDQIASWTGVADLRERIVTHRTIGPADFAGRYHAWRAGSIGPAHTLRQSAFLRGQNASRKVAGLYYAGATTLPGVGVPMCLISAENVVKRMLGDRSSAPLGLSLGLYPADKSC</sequence>
<dbReference type="EMBL" id="CP063189">
    <property type="protein sequence ID" value="WCZ33202.1"/>
    <property type="molecule type" value="Genomic_DNA"/>
</dbReference>
<evidence type="ECO:0000259" key="5">
    <source>
        <dbReference type="Pfam" id="PF01593"/>
    </source>
</evidence>
<dbReference type="InterPro" id="IPR036188">
    <property type="entry name" value="FAD/NAD-bd_sf"/>
</dbReference>
<evidence type="ECO:0000256" key="2">
    <source>
        <dbReference type="ARBA" id="ARBA00022746"/>
    </source>
</evidence>
<protein>
    <submittedName>
        <fullName evidence="6">Dehydrosqualene desaturase</fullName>
        <ecNumber evidence="6">1.3.8.2</ecNumber>
    </submittedName>
</protein>
<dbReference type="PANTHER" id="PTHR43734">
    <property type="entry name" value="PHYTOENE DESATURASE"/>
    <property type="match status" value="1"/>
</dbReference>
<keyword evidence="2 4" id="KW-0125">Carotenoid biosynthesis</keyword>
<feature type="domain" description="Amine oxidase" evidence="5">
    <location>
        <begin position="18"/>
        <end position="542"/>
    </location>
</feature>
<dbReference type="NCBIfam" id="TIGR02734">
    <property type="entry name" value="crtI_fam"/>
    <property type="match status" value="1"/>
</dbReference>
<organism evidence="6 7">
    <name type="scientific">Corynebacterium massiliense DSM 45435</name>
    <dbReference type="NCBI Taxonomy" id="1121364"/>
    <lineage>
        <taxon>Bacteria</taxon>
        <taxon>Bacillati</taxon>
        <taxon>Actinomycetota</taxon>
        <taxon>Actinomycetes</taxon>
        <taxon>Mycobacteriales</taxon>
        <taxon>Corynebacteriaceae</taxon>
        <taxon>Corynebacterium</taxon>
    </lineage>
</organism>
<dbReference type="InterPro" id="IPR014105">
    <property type="entry name" value="Carotenoid/retinoid_OxRdtase"/>
</dbReference>
<gene>
    <name evidence="6" type="primary">crtN</name>
    <name evidence="6" type="ORF">CMASS_08945</name>
</gene>
<keyword evidence="3 4" id="KW-0560">Oxidoreductase</keyword>
<accession>A0ABY7U924</accession>
<evidence type="ECO:0000313" key="6">
    <source>
        <dbReference type="EMBL" id="WCZ33202.1"/>
    </source>
</evidence>
<proteinExistence type="inferred from homology"/>
<comment type="pathway">
    <text evidence="1 4">Carotenoid biosynthesis.</text>
</comment>
<dbReference type="Gene3D" id="3.50.50.60">
    <property type="entry name" value="FAD/NAD(P)-binding domain"/>
    <property type="match status" value="2"/>
</dbReference>
<keyword evidence="7" id="KW-1185">Reference proteome</keyword>
<dbReference type="PRINTS" id="PR00419">
    <property type="entry name" value="ADXRDTASE"/>
</dbReference>
<name>A0ABY7U924_9CORY</name>